<organism evidence="2 3">
    <name type="scientific">Microbacterium phage Cinna</name>
    <dbReference type="NCBI Taxonomy" id="2591215"/>
    <lineage>
        <taxon>Viruses</taxon>
        <taxon>Duplodnaviria</taxon>
        <taxon>Heunggongvirae</taxon>
        <taxon>Uroviricota</taxon>
        <taxon>Caudoviricetes</taxon>
        <taxon>Kutznervirinae</taxon>
        <taxon>Mementomorivirus</taxon>
        <taxon>Mementomorivirus cinna</taxon>
    </lineage>
</organism>
<evidence type="ECO:0000313" key="3">
    <source>
        <dbReference type="Proteomes" id="UP000317804"/>
    </source>
</evidence>
<feature type="region of interest" description="Disordered" evidence="1">
    <location>
        <begin position="258"/>
        <end position="314"/>
    </location>
</feature>
<sequence length="314" mass="32810">MTARTTKAPAAKAAPAKATPEKAAPATAAEEEPTEEPEPEEERYDGFAQALAAFQRRLPTVAKGNRGTIPGKDGKQGYSYDYADLTDVSEVVLPLLGAVGLSWHAALDTVGNQIVLRWELLHGDSNSGRTGTLPIGSPGANWQNLGSSITYARRYALCAATGVAPGGDDDDAAASVAGMSGHAPAQRQQAPVEVPKAERLPAGLYDLSEMKDLEAVRAVFRKARAAGHLGLLIGVPDASGTVSEMAFGEYLTRAGEALTPAPGEAPDEPPAADDDPEAAERRAIQEYERSLPEATAEADADAMAEQHSDAGDRQ</sequence>
<protein>
    <submittedName>
        <fullName evidence="2">ERF family ssDNA binding protein</fullName>
    </submittedName>
</protein>
<reference evidence="2 3" key="1">
    <citation type="submission" date="2019-05" db="EMBL/GenBank/DDBJ databases">
        <authorList>
            <person name="Stoner T.H."/>
            <person name="Aull H.G."/>
            <person name="Divens A.M."/>
            <person name="Zack K."/>
            <person name="Garlena R.A."/>
            <person name="Russell D.A."/>
            <person name="Pope W.H."/>
            <person name="Jacobs-Sera D."/>
            <person name="Hatfull G.F."/>
        </authorList>
    </citation>
    <scope>NUCLEOTIDE SEQUENCE [LARGE SCALE GENOMIC DNA]</scope>
</reference>
<dbReference type="Pfam" id="PF04404">
    <property type="entry name" value="ERF"/>
    <property type="match status" value="1"/>
</dbReference>
<feature type="compositionally biased region" description="Low complexity" evidence="1">
    <location>
        <begin position="1"/>
        <end position="28"/>
    </location>
</feature>
<evidence type="ECO:0000313" key="2">
    <source>
        <dbReference type="EMBL" id="QDH91629.1"/>
    </source>
</evidence>
<accession>A0A514DDD8</accession>
<feature type="compositionally biased region" description="Basic and acidic residues" evidence="1">
    <location>
        <begin position="278"/>
        <end position="291"/>
    </location>
</feature>
<dbReference type="InterPro" id="IPR007499">
    <property type="entry name" value="ERF_bacteria_virus"/>
</dbReference>
<name>A0A514DDD8_9CAUD</name>
<feature type="compositionally biased region" description="Acidic residues" evidence="1">
    <location>
        <begin position="265"/>
        <end position="277"/>
    </location>
</feature>
<dbReference type="EMBL" id="MK937591">
    <property type="protein sequence ID" value="QDH91629.1"/>
    <property type="molecule type" value="Genomic_DNA"/>
</dbReference>
<proteinExistence type="predicted"/>
<evidence type="ECO:0000256" key="1">
    <source>
        <dbReference type="SAM" id="MobiDB-lite"/>
    </source>
</evidence>
<dbReference type="Proteomes" id="UP000317804">
    <property type="component" value="Segment"/>
</dbReference>
<feature type="region of interest" description="Disordered" evidence="1">
    <location>
        <begin position="1"/>
        <end position="44"/>
    </location>
</feature>
<feature type="compositionally biased region" description="Basic and acidic residues" evidence="1">
    <location>
        <begin position="304"/>
        <end position="314"/>
    </location>
</feature>
<feature type="region of interest" description="Disordered" evidence="1">
    <location>
        <begin position="171"/>
        <end position="193"/>
    </location>
</feature>
<dbReference type="RefSeq" id="YP_010751052.1">
    <property type="nucleotide sequence ID" value="NC_073365.1"/>
</dbReference>
<feature type="compositionally biased region" description="Acidic residues" evidence="1">
    <location>
        <begin position="29"/>
        <end position="43"/>
    </location>
</feature>
<keyword evidence="3" id="KW-1185">Reference proteome</keyword>
<gene>
    <name evidence="2" type="primary">45</name>
    <name evidence="2" type="ORF">PBI_CINNA_45</name>
</gene>
<dbReference type="KEGG" id="vg:80004713"/>
<dbReference type="GeneID" id="80004713"/>